<dbReference type="Pfam" id="PF12672">
    <property type="entry name" value="DUF3793"/>
    <property type="match status" value="1"/>
</dbReference>
<dbReference type="OrthoDB" id="5393676at2"/>
<protein>
    <submittedName>
        <fullName evidence="1">DUF3793 domain-containing protein</fullName>
    </submittedName>
</protein>
<proteinExistence type="predicted"/>
<sequence length="192" mass="21799">MERNFETVMIEQCAPVLAGLKPAGLFRYETSDCADLARRVRSWNEQLGEKGLCVRVLKGCVRTHRYLVYVYRESKLRAVLAQPQVRDFLCKEGYTLPEQSDDYAPLLQQLSRRLCCEADFPHEIGVFLGYPLYDVVGFIENAGRNFTCCGCWKAYGDPSAAQQHFAQLNKCTAVYLRLFRSGTPIQRLAVAA</sequence>
<reference evidence="1 2" key="1">
    <citation type="submission" date="2018-02" db="EMBL/GenBank/DDBJ databases">
        <title>Complete genome sequencing of Faecalibacterium prausnitzii strains isolated from the human gut.</title>
        <authorList>
            <person name="Fitzgerald B.C."/>
            <person name="Shkoporov A.N."/>
            <person name="Ross P.R."/>
            <person name="Hill C."/>
        </authorList>
    </citation>
    <scope>NUCLEOTIDE SEQUENCE [LARGE SCALE GENOMIC DNA]</scope>
    <source>
        <strain evidence="1 2">APC942/32-1</strain>
    </source>
</reference>
<organism evidence="1 2">
    <name type="scientific">Faecalibacterium prausnitzii</name>
    <dbReference type="NCBI Taxonomy" id="853"/>
    <lineage>
        <taxon>Bacteria</taxon>
        <taxon>Bacillati</taxon>
        <taxon>Bacillota</taxon>
        <taxon>Clostridia</taxon>
        <taxon>Eubacteriales</taxon>
        <taxon>Oscillospiraceae</taxon>
        <taxon>Faecalibacterium</taxon>
    </lineage>
</organism>
<dbReference type="Proteomes" id="UP000251144">
    <property type="component" value="Unassembled WGS sequence"/>
</dbReference>
<evidence type="ECO:0000313" key="2">
    <source>
        <dbReference type="Proteomes" id="UP000251144"/>
    </source>
</evidence>
<dbReference type="RefSeq" id="WP_158401358.1">
    <property type="nucleotide sequence ID" value="NZ_PRLB01000010.1"/>
</dbReference>
<evidence type="ECO:0000313" key="1">
    <source>
        <dbReference type="EMBL" id="RAW53592.1"/>
    </source>
</evidence>
<dbReference type="InterPro" id="IPR024523">
    <property type="entry name" value="DUF3793"/>
</dbReference>
<dbReference type="AlphaFoldDB" id="A0A329TVI4"/>
<comment type="caution">
    <text evidence="1">The sequence shown here is derived from an EMBL/GenBank/DDBJ whole genome shotgun (WGS) entry which is preliminary data.</text>
</comment>
<dbReference type="EMBL" id="PRLB01000010">
    <property type="protein sequence ID" value="RAW53592.1"/>
    <property type="molecule type" value="Genomic_DNA"/>
</dbReference>
<name>A0A329TVI4_9FIRM</name>
<gene>
    <name evidence="1" type="ORF">C4N26_10535</name>
</gene>
<accession>A0A329TVI4</accession>